<evidence type="ECO:0000313" key="2">
    <source>
        <dbReference type="EMBL" id="MBC6492439.1"/>
    </source>
</evidence>
<evidence type="ECO:0000256" key="1">
    <source>
        <dbReference type="SAM" id="SignalP"/>
    </source>
</evidence>
<organism evidence="2 3">
    <name type="scientific">Flavihumibacter stibioxidans</name>
    <dbReference type="NCBI Taxonomy" id="1834163"/>
    <lineage>
        <taxon>Bacteria</taxon>
        <taxon>Pseudomonadati</taxon>
        <taxon>Bacteroidota</taxon>
        <taxon>Chitinophagia</taxon>
        <taxon>Chitinophagales</taxon>
        <taxon>Chitinophagaceae</taxon>
        <taxon>Flavihumibacter</taxon>
    </lineage>
</organism>
<reference evidence="2 3" key="1">
    <citation type="submission" date="2016-07" db="EMBL/GenBank/DDBJ databases">
        <title>Genome analysis of Flavihumibacter stibioxidans YS-17.</title>
        <authorList>
            <person name="Shi K."/>
            <person name="Han Y."/>
            <person name="Wang G."/>
        </authorList>
    </citation>
    <scope>NUCLEOTIDE SEQUENCE [LARGE SCALE GENOMIC DNA]</scope>
    <source>
        <strain evidence="2 3">YS-17</strain>
    </source>
</reference>
<dbReference type="Proteomes" id="UP000765802">
    <property type="component" value="Unassembled WGS sequence"/>
</dbReference>
<gene>
    <name evidence="2" type="ORF">BC349_15365</name>
</gene>
<name>A0ABR7MBN5_9BACT</name>
<keyword evidence="1" id="KW-0732">Signal</keyword>
<feature type="chain" id="PRO_5046697179" description="Lipoprotein" evidence="1">
    <location>
        <begin position="19"/>
        <end position="129"/>
    </location>
</feature>
<proteinExistence type="predicted"/>
<feature type="signal peptide" evidence="1">
    <location>
        <begin position="1"/>
        <end position="18"/>
    </location>
</feature>
<evidence type="ECO:0000313" key="3">
    <source>
        <dbReference type="Proteomes" id="UP000765802"/>
    </source>
</evidence>
<dbReference type="EMBL" id="MBUA01000028">
    <property type="protein sequence ID" value="MBC6492439.1"/>
    <property type="molecule type" value="Genomic_DNA"/>
</dbReference>
<dbReference type="PROSITE" id="PS51257">
    <property type="entry name" value="PROKAR_LIPOPROTEIN"/>
    <property type="match status" value="1"/>
</dbReference>
<dbReference type="RefSeq" id="WP_187257762.1">
    <property type="nucleotide sequence ID" value="NZ_JBHULF010000020.1"/>
</dbReference>
<comment type="caution">
    <text evidence="2">The sequence shown here is derived from an EMBL/GenBank/DDBJ whole genome shotgun (WGS) entry which is preliminary data.</text>
</comment>
<keyword evidence="3" id="KW-1185">Reference proteome</keyword>
<accession>A0ABR7MBN5</accession>
<evidence type="ECO:0008006" key="4">
    <source>
        <dbReference type="Google" id="ProtNLM"/>
    </source>
</evidence>
<protein>
    <recommendedName>
        <fullName evidence="4">Lipoprotein</fullName>
    </recommendedName>
</protein>
<sequence length="129" mass="14400">MKQLLSVLTMVFFFAACSSNKPLAITADEKFEAVKITAAEADTYRKNYEDKPSYKGNFRKGMMIPVSVIDSIRSGRQLEAIAVYFGKHPNFNSPVFIVYGARSITGTQEAVATEEIYMVYYPCPTNCGK</sequence>